<accession>A0A370I2B1</accession>
<keyword evidence="7" id="KW-1185">Reference proteome</keyword>
<evidence type="ECO:0000313" key="6">
    <source>
        <dbReference type="EMBL" id="RDI64888.1"/>
    </source>
</evidence>
<dbReference type="InterPro" id="IPR008920">
    <property type="entry name" value="TF_FadR/GntR_C"/>
</dbReference>
<dbReference type="Pfam" id="PF07729">
    <property type="entry name" value="FCD"/>
    <property type="match status" value="1"/>
</dbReference>
<protein>
    <submittedName>
        <fullName evidence="6">GntR family transcriptional regulator</fullName>
    </submittedName>
</protein>
<dbReference type="InterPro" id="IPR036390">
    <property type="entry name" value="WH_DNA-bd_sf"/>
</dbReference>
<dbReference type="InterPro" id="IPR011711">
    <property type="entry name" value="GntR_C"/>
</dbReference>
<dbReference type="PANTHER" id="PTHR43537:SF24">
    <property type="entry name" value="GLUCONATE OPERON TRANSCRIPTIONAL REPRESSOR"/>
    <property type="match status" value="1"/>
</dbReference>
<evidence type="ECO:0000259" key="5">
    <source>
        <dbReference type="PROSITE" id="PS50949"/>
    </source>
</evidence>
<evidence type="ECO:0000313" key="7">
    <source>
        <dbReference type="Proteomes" id="UP000254869"/>
    </source>
</evidence>
<name>A0A370I2B1_9NOCA</name>
<dbReference type="Proteomes" id="UP000254869">
    <property type="component" value="Unassembled WGS sequence"/>
</dbReference>
<dbReference type="Gene3D" id="1.20.120.530">
    <property type="entry name" value="GntR ligand-binding domain-like"/>
    <property type="match status" value="1"/>
</dbReference>
<feature type="domain" description="HTH gntR-type" evidence="5">
    <location>
        <begin position="56"/>
        <end position="123"/>
    </location>
</feature>
<keyword evidence="3" id="KW-0804">Transcription</keyword>
<keyword evidence="1" id="KW-0805">Transcription regulation</keyword>
<dbReference type="PANTHER" id="PTHR43537">
    <property type="entry name" value="TRANSCRIPTIONAL REGULATOR, GNTR FAMILY"/>
    <property type="match status" value="1"/>
</dbReference>
<keyword evidence="2" id="KW-0238">DNA-binding</keyword>
<evidence type="ECO:0000256" key="3">
    <source>
        <dbReference type="ARBA" id="ARBA00023163"/>
    </source>
</evidence>
<reference evidence="6 7" key="1">
    <citation type="submission" date="2018-07" db="EMBL/GenBank/DDBJ databases">
        <title>Genomic Encyclopedia of Type Strains, Phase IV (KMG-IV): sequencing the most valuable type-strain genomes for metagenomic binning, comparative biology and taxonomic classification.</title>
        <authorList>
            <person name="Goeker M."/>
        </authorList>
    </citation>
    <scope>NUCLEOTIDE SEQUENCE [LARGE SCALE GENOMIC DNA]</scope>
    <source>
        <strain evidence="6 7">DSM 44290</strain>
    </source>
</reference>
<dbReference type="Pfam" id="PF00392">
    <property type="entry name" value="GntR"/>
    <property type="match status" value="1"/>
</dbReference>
<evidence type="ECO:0000256" key="1">
    <source>
        <dbReference type="ARBA" id="ARBA00023015"/>
    </source>
</evidence>
<feature type="region of interest" description="Disordered" evidence="4">
    <location>
        <begin position="29"/>
        <end position="55"/>
    </location>
</feature>
<dbReference type="GO" id="GO:0003677">
    <property type="term" value="F:DNA binding"/>
    <property type="evidence" value="ECO:0007669"/>
    <property type="project" value="UniProtKB-KW"/>
</dbReference>
<dbReference type="EMBL" id="QQBC01000007">
    <property type="protein sequence ID" value="RDI64888.1"/>
    <property type="molecule type" value="Genomic_DNA"/>
</dbReference>
<dbReference type="SMART" id="SM00895">
    <property type="entry name" value="FCD"/>
    <property type="match status" value="1"/>
</dbReference>
<dbReference type="SUPFAM" id="SSF48008">
    <property type="entry name" value="GntR ligand-binding domain-like"/>
    <property type="match status" value="1"/>
</dbReference>
<comment type="caution">
    <text evidence="6">The sequence shown here is derived from an EMBL/GenBank/DDBJ whole genome shotgun (WGS) entry which is preliminary data.</text>
</comment>
<dbReference type="CDD" id="cd07377">
    <property type="entry name" value="WHTH_GntR"/>
    <property type="match status" value="1"/>
</dbReference>
<dbReference type="SUPFAM" id="SSF46785">
    <property type="entry name" value="Winged helix' DNA-binding domain"/>
    <property type="match status" value="1"/>
</dbReference>
<dbReference type="InterPro" id="IPR036388">
    <property type="entry name" value="WH-like_DNA-bd_sf"/>
</dbReference>
<dbReference type="AlphaFoldDB" id="A0A370I2B1"/>
<dbReference type="GO" id="GO:0003700">
    <property type="term" value="F:DNA-binding transcription factor activity"/>
    <property type="evidence" value="ECO:0007669"/>
    <property type="project" value="InterPro"/>
</dbReference>
<evidence type="ECO:0000256" key="2">
    <source>
        <dbReference type="ARBA" id="ARBA00023125"/>
    </source>
</evidence>
<dbReference type="SMART" id="SM00345">
    <property type="entry name" value="HTH_GNTR"/>
    <property type="match status" value="1"/>
</dbReference>
<proteinExistence type="predicted"/>
<organism evidence="6 7">
    <name type="scientific">Nocardia pseudobrasiliensis</name>
    <dbReference type="NCBI Taxonomy" id="45979"/>
    <lineage>
        <taxon>Bacteria</taxon>
        <taxon>Bacillati</taxon>
        <taxon>Actinomycetota</taxon>
        <taxon>Actinomycetes</taxon>
        <taxon>Mycobacteriales</taxon>
        <taxon>Nocardiaceae</taxon>
        <taxon>Nocardia</taxon>
    </lineage>
</organism>
<dbReference type="InterPro" id="IPR000524">
    <property type="entry name" value="Tscrpt_reg_HTH_GntR"/>
</dbReference>
<dbReference type="STRING" id="1210086.GCA_001613105_02312"/>
<dbReference type="PROSITE" id="PS50949">
    <property type="entry name" value="HTH_GNTR"/>
    <property type="match status" value="1"/>
</dbReference>
<sequence>MIVARTRVISIPPRPQFLRRCFRRPAPGRYYGTSVPPRPRLPRLPDLTPPQDARRGYSQQEILAELRRLILAGNLPPGTGLPLREFAQRFDVSAIPVRESLQTLIGEGLVEHRPNFGYTVTRLTASELRELYVVRERLESAALAAAVDRAGPEDHRIATESHARLERAVLDDDPAAYHRETRTFHLALTRPSGMARLVHMLEYAWNITEPVQPMVHVSAAERAVLHADHSRQLAAFLTGDATELLKATEQHHARLNTVVEGLPTDTGLFAESGDGKDI</sequence>
<gene>
    <name evidence="6" type="ORF">DFR76_107265</name>
</gene>
<dbReference type="Gene3D" id="1.10.10.10">
    <property type="entry name" value="Winged helix-like DNA-binding domain superfamily/Winged helix DNA-binding domain"/>
    <property type="match status" value="1"/>
</dbReference>
<evidence type="ECO:0000256" key="4">
    <source>
        <dbReference type="SAM" id="MobiDB-lite"/>
    </source>
</evidence>